<dbReference type="InterPro" id="IPR016130">
    <property type="entry name" value="Tyr_Pase_AS"/>
</dbReference>
<dbReference type="Pfam" id="PF13350">
    <property type="entry name" value="Y_phosphatase3"/>
    <property type="match status" value="1"/>
</dbReference>
<dbReference type="Gene3D" id="3.90.190.10">
    <property type="entry name" value="Protein tyrosine phosphatase superfamily"/>
    <property type="match status" value="1"/>
</dbReference>
<dbReference type="PROSITE" id="PS00383">
    <property type="entry name" value="TYR_PHOSPHATASE_1"/>
    <property type="match status" value="1"/>
</dbReference>
<keyword evidence="3" id="KW-1185">Reference proteome</keyword>
<dbReference type="GeneID" id="78315614"/>
<dbReference type="AlphaFoldDB" id="A0A1T4JI35"/>
<organism evidence="2 3">
    <name type="scientific">Treponema porcinum</name>
    <dbReference type="NCBI Taxonomy" id="261392"/>
    <lineage>
        <taxon>Bacteria</taxon>
        <taxon>Pseudomonadati</taxon>
        <taxon>Spirochaetota</taxon>
        <taxon>Spirochaetia</taxon>
        <taxon>Spirochaetales</taxon>
        <taxon>Treponemataceae</taxon>
        <taxon>Treponema</taxon>
    </lineage>
</organism>
<evidence type="ECO:0000313" key="3">
    <source>
        <dbReference type="Proteomes" id="UP000190423"/>
    </source>
</evidence>
<dbReference type="SUPFAM" id="SSF52799">
    <property type="entry name" value="(Phosphotyrosine protein) phosphatases II"/>
    <property type="match status" value="1"/>
</dbReference>
<feature type="signal peptide" evidence="1">
    <location>
        <begin position="1"/>
        <end position="22"/>
    </location>
</feature>
<reference evidence="2 3" key="1">
    <citation type="submission" date="2017-02" db="EMBL/GenBank/DDBJ databases">
        <authorList>
            <person name="Peterson S.W."/>
        </authorList>
    </citation>
    <scope>NUCLEOTIDE SEQUENCE [LARGE SCALE GENOMIC DNA]</scope>
    <source>
        <strain evidence="2 3">ATCC BAA-908</strain>
    </source>
</reference>
<accession>A0A1T4JI35</accession>
<sequence length="412" mass="45957">MKKNISFVCAAGLLLCSFGAFAKSKKPSAPYVIEEFAPDKVNRQLGYQLTGDGSTVVFVFDAGAYGIKVPKKVYVEGSFNGWAKGTSADWQLEPYKGNIWTLTCDAEDVKVPGNSGFPEFKFYVVADVEYVTTVCGKEVTRTRQEKMEPAAVSRIPGFQMATNNLILFPGDDPAVVVENVKVSERVKKLKEFDLSKPEDCATISNVRVVPGTSKLIRGYHPYKISRANFNTEKTRLELVNKAIEDNGVQSIITLSGNEQIISGKETISSYIQNINYSGNHLFIDTSYNTVYYNSTGSDFGKLMADIISFINTHPGPYYIHCRLGTDRTGVTSAVLAALCGASWDEIRADYQKTNAMGIKEFRDYRLLQYSFEKMLGKPMDEVQNLQKELGNYFIERKFVTQADLDTLVSRLK</sequence>
<evidence type="ECO:0000313" key="2">
    <source>
        <dbReference type="EMBL" id="SJZ29826.1"/>
    </source>
</evidence>
<dbReference type="STRING" id="261392.SAMN02745149_00292"/>
<dbReference type="EMBL" id="FUWG01000002">
    <property type="protein sequence ID" value="SJZ29826.1"/>
    <property type="molecule type" value="Genomic_DNA"/>
</dbReference>
<feature type="chain" id="PRO_5012233552" evidence="1">
    <location>
        <begin position="23"/>
        <end position="412"/>
    </location>
</feature>
<dbReference type="Proteomes" id="UP000190423">
    <property type="component" value="Unassembled WGS sequence"/>
</dbReference>
<name>A0A1T4JI35_TREPO</name>
<dbReference type="InterPro" id="IPR029021">
    <property type="entry name" value="Prot-tyrosine_phosphatase-like"/>
</dbReference>
<protein>
    <submittedName>
        <fullName evidence="2">Tyrosine phosphatase family protein</fullName>
    </submittedName>
</protein>
<dbReference type="RefSeq" id="WP_159446121.1">
    <property type="nucleotide sequence ID" value="NZ_FUWG01000002.1"/>
</dbReference>
<dbReference type="InterPro" id="IPR026893">
    <property type="entry name" value="Tyr/Ser_Pase_IphP-type"/>
</dbReference>
<dbReference type="GO" id="GO:0004721">
    <property type="term" value="F:phosphoprotein phosphatase activity"/>
    <property type="evidence" value="ECO:0007669"/>
    <property type="project" value="InterPro"/>
</dbReference>
<keyword evidence="1" id="KW-0732">Signal</keyword>
<evidence type="ECO:0000256" key="1">
    <source>
        <dbReference type="SAM" id="SignalP"/>
    </source>
</evidence>
<gene>
    <name evidence="2" type="ORF">SAMN02745149_00292</name>
</gene>
<proteinExistence type="predicted"/>
<dbReference type="OrthoDB" id="9815473at2"/>